<evidence type="ECO:0000256" key="2">
    <source>
        <dbReference type="ARBA" id="ARBA00009613"/>
    </source>
</evidence>
<dbReference type="HAMAP" id="MF_01517">
    <property type="entry name" value="Malate_dehydrog_2"/>
    <property type="match status" value="1"/>
</dbReference>
<proteinExistence type="inferred from homology"/>
<dbReference type="GO" id="GO:0030060">
    <property type="term" value="F:L-malate dehydrogenase (NAD+) activity"/>
    <property type="evidence" value="ECO:0007669"/>
    <property type="project" value="UniProtKB-EC"/>
</dbReference>
<feature type="binding site" evidence="10">
    <location>
        <position position="154"/>
    </location>
    <ligand>
        <name>substrate</name>
    </ligand>
</feature>
<dbReference type="InterPro" id="IPR015955">
    <property type="entry name" value="Lactate_DH/Glyco_Ohase_4_C"/>
</dbReference>
<accession>D3BR71</accession>
<dbReference type="Proteomes" id="UP000001396">
    <property type="component" value="Unassembled WGS sequence"/>
</dbReference>
<feature type="active site" description="Proton acceptor" evidence="9">
    <location>
        <position position="210"/>
    </location>
</feature>
<dbReference type="GO" id="GO:0006108">
    <property type="term" value="P:malate metabolic process"/>
    <property type="evidence" value="ECO:0007669"/>
    <property type="project" value="InterPro"/>
</dbReference>
<feature type="domain" description="Lactate/malate dehydrogenase N-terminal" evidence="13">
    <location>
        <begin position="28"/>
        <end position="173"/>
    </location>
</feature>
<dbReference type="CDD" id="cd01338">
    <property type="entry name" value="MDH_chloroplast-like"/>
    <property type="match status" value="1"/>
</dbReference>
<evidence type="ECO:0000256" key="11">
    <source>
        <dbReference type="PIRSR" id="PIRSR000102-3"/>
    </source>
</evidence>
<evidence type="ECO:0000256" key="12">
    <source>
        <dbReference type="RuleBase" id="RU003369"/>
    </source>
</evidence>
<evidence type="ECO:0000256" key="1">
    <source>
        <dbReference type="ARBA" id="ARBA00003966"/>
    </source>
</evidence>
<keyword evidence="5" id="KW-0816">Tricarboxylic acid cycle</keyword>
<evidence type="ECO:0000313" key="16">
    <source>
        <dbReference type="Proteomes" id="UP000001396"/>
    </source>
</evidence>
<dbReference type="Pfam" id="PF02866">
    <property type="entry name" value="Ldh_1_C"/>
    <property type="match status" value="1"/>
</dbReference>
<evidence type="ECO:0000259" key="13">
    <source>
        <dbReference type="Pfam" id="PF00056"/>
    </source>
</evidence>
<dbReference type="InterPro" id="IPR036291">
    <property type="entry name" value="NAD(P)-bd_dom_sf"/>
</dbReference>
<name>D3BR71_HETP5</name>
<evidence type="ECO:0000256" key="4">
    <source>
        <dbReference type="ARBA" id="ARBA00012995"/>
    </source>
</evidence>
<dbReference type="InterPro" id="IPR010945">
    <property type="entry name" value="Malate_DH_type2"/>
</dbReference>
<feature type="binding site" evidence="11">
    <location>
        <begin position="152"/>
        <end position="154"/>
    </location>
    <ligand>
        <name>NAD(+)</name>
        <dbReference type="ChEBI" id="CHEBI:57540"/>
    </ligand>
</feature>
<protein>
    <recommendedName>
        <fullName evidence="4">malate dehydrogenase</fullName>
        <ecNumber evidence="4">1.1.1.37</ecNumber>
    </recommendedName>
</protein>
<keyword evidence="6 12" id="KW-0560">Oxidoreductase</keyword>
<feature type="binding site" evidence="11">
    <location>
        <position position="127"/>
    </location>
    <ligand>
        <name>NAD(+)</name>
        <dbReference type="ChEBI" id="CHEBI:57540"/>
    </ligand>
</feature>
<evidence type="ECO:0000256" key="6">
    <source>
        <dbReference type="ARBA" id="ARBA00023002"/>
    </source>
</evidence>
<dbReference type="SUPFAM" id="SSF56327">
    <property type="entry name" value="LDH C-terminal domain-like"/>
    <property type="match status" value="1"/>
</dbReference>
<evidence type="ECO:0000256" key="7">
    <source>
        <dbReference type="ARBA" id="ARBA00023027"/>
    </source>
</evidence>
<feature type="binding site" evidence="10">
    <location>
        <position position="114"/>
    </location>
    <ligand>
        <name>substrate</name>
    </ligand>
</feature>
<dbReference type="InterPro" id="IPR022383">
    <property type="entry name" value="Lactate/malate_DH_C"/>
</dbReference>
<comment type="subunit">
    <text evidence="3">Homodimer.</text>
</comment>
<feature type="domain" description="Lactate/malate dehydrogenase C-terminal" evidence="14">
    <location>
        <begin position="179"/>
        <end position="344"/>
    </location>
</feature>
<evidence type="ECO:0000256" key="8">
    <source>
        <dbReference type="ARBA" id="ARBA00048313"/>
    </source>
</evidence>
<dbReference type="RefSeq" id="XP_020428037.1">
    <property type="nucleotide sequence ID" value="XM_020581250.1"/>
</dbReference>
<evidence type="ECO:0000256" key="5">
    <source>
        <dbReference type="ARBA" id="ARBA00022532"/>
    </source>
</evidence>
<dbReference type="EC" id="1.1.1.37" evidence="4"/>
<comment type="function">
    <text evidence="1">Catalyzes the reversible oxidation of malate to oxaloacetate.</text>
</comment>
<organism evidence="15 16">
    <name type="scientific">Heterostelium pallidum (strain ATCC 26659 / Pp 5 / PN500)</name>
    <name type="common">Cellular slime mold</name>
    <name type="synonym">Polysphondylium pallidum</name>
    <dbReference type="NCBI Taxonomy" id="670386"/>
    <lineage>
        <taxon>Eukaryota</taxon>
        <taxon>Amoebozoa</taxon>
        <taxon>Evosea</taxon>
        <taxon>Eumycetozoa</taxon>
        <taxon>Dictyostelia</taxon>
        <taxon>Acytosteliales</taxon>
        <taxon>Acytosteliaceae</taxon>
        <taxon>Heterostelium</taxon>
    </lineage>
</organism>
<keyword evidence="7 11" id="KW-0520">NAD</keyword>
<dbReference type="NCBIfam" id="NF003916">
    <property type="entry name" value="PRK05442.1"/>
    <property type="match status" value="1"/>
</dbReference>
<dbReference type="FunCoup" id="D3BR71">
    <property type="interactions" value="134"/>
</dbReference>
<reference evidence="15 16" key="1">
    <citation type="journal article" date="2011" name="Genome Res.">
        <title>Phylogeny-wide analysis of social amoeba genomes highlights ancient origins for complex intercellular communication.</title>
        <authorList>
            <person name="Heidel A.J."/>
            <person name="Lawal H.M."/>
            <person name="Felder M."/>
            <person name="Schilde C."/>
            <person name="Helps N.R."/>
            <person name="Tunggal B."/>
            <person name="Rivero F."/>
            <person name="John U."/>
            <person name="Schleicher M."/>
            <person name="Eichinger L."/>
            <person name="Platzer M."/>
            <person name="Noegel A.A."/>
            <person name="Schaap P."/>
            <person name="Gloeckner G."/>
        </authorList>
    </citation>
    <scope>NUCLEOTIDE SEQUENCE [LARGE SCALE GENOMIC DNA]</scope>
    <source>
        <strain evidence="16">ATCC 26659 / Pp 5 / PN500</strain>
    </source>
</reference>
<dbReference type="Pfam" id="PF00056">
    <property type="entry name" value="Ldh_1_N"/>
    <property type="match status" value="1"/>
</dbReference>
<dbReference type="PANTHER" id="PTHR23382">
    <property type="entry name" value="MALATE DEHYDROGENASE"/>
    <property type="match status" value="1"/>
</dbReference>
<comment type="caution">
    <text evidence="15">The sequence shown here is derived from an EMBL/GenBank/DDBJ whole genome shotgun (WGS) entry which is preliminary data.</text>
</comment>
<dbReference type="Gene3D" id="3.90.110.10">
    <property type="entry name" value="Lactate dehydrogenase/glycoside hydrolase, family 4, C-terminal"/>
    <property type="match status" value="1"/>
</dbReference>
<feature type="binding site" evidence="10">
    <location>
        <position position="120"/>
    </location>
    <ligand>
        <name>substrate</name>
    </ligand>
</feature>
<evidence type="ECO:0000313" key="15">
    <source>
        <dbReference type="EMBL" id="EFA75903.1"/>
    </source>
</evidence>
<dbReference type="NCBIfam" id="TIGR01759">
    <property type="entry name" value="MalateDH-SF1"/>
    <property type="match status" value="1"/>
</dbReference>
<feature type="binding site" evidence="11">
    <location>
        <begin position="33"/>
        <end position="39"/>
    </location>
    <ligand>
        <name>NAD(+)</name>
        <dbReference type="ChEBI" id="CHEBI:57540"/>
    </ligand>
</feature>
<evidence type="ECO:0000256" key="9">
    <source>
        <dbReference type="PIRSR" id="PIRSR000102-1"/>
    </source>
</evidence>
<dbReference type="FunFam" id="3.40.50.720:FF:000010">
    <property type="entry name" value="Malate dehydrogenase"/>
    <property type="match status" value="1"/>
</dbReference>
<comment type="catalytic activity">
    <reaction evidence="8">
        <text>(S)-malate + NAD(+) = oxaloacetate + NADH + H(+)</text>
        <dbReference type="Rhea" id="RHEA:21432"/>
        <dbReference type="ChEBI" id="CHEBI:15378"/>
        <dbReference type="ChEBI" id="CHEBI:15589"/>
        <dbReference type="ChEBI" id="CHEBI:16452"/>
        <dbReference type="ChEBI" id="CHEBI:57540"/>
        <dbReference type="ChEBI" id="CHEBI:57945"/>
        <dbReference type="EC" id="1.1.1.37"/>
    </reaction>
</comment>
<gene>
    <name evidence="15" type="primary">mdhB</name>
    <name evidence="15" type="ORF">PPL_10475</name>
</gene>
<sequence length="349" mass="37587">MYKGLSTGIRTFSTANFFATGKGKAPLRVAITGASGQIGYQLLFRIASGDMLGKDQPVILQCLELPGAMNALKGVSMELDDCAFPLLKGIVQSDNPEVAFEGADYALLVGAKPRSKGMERGDLLAANAQIFSVQGKALDKTANRDTLRVLVVGNPANTNALIAARNAPNIDPKRFSAMTRLDHNRGLAQLSQKANCSVTDITDFCIWGNHSATQYPDITSTKISGKSISNYISDNAWIKDNFIPTVQQRGAAIIAARGLSSAASAASAAIDHMRDWTYGTNGQWTSMAVFSDGSYGADKGLYFSYPVICKNGQYEIVQGLKLDQFSKERFDVTNKELISERDAIAHLLP</sequence>
<dbReference type="InterPro" id="IPR001236">
    <property type="entry name" value="Lactate/malate_DH_N"/>
</dbReference>
<dbReference type="InParanoid" id="D3BR71"/>
<evidence type="ECO:0000256" key="3">
    <source>
        <dbReference type="ARBA" id="ARBA00011738"/>
    </source>
</evidence>
<dbReference type="STRING" id="670386.D3BR71"/>
<dbReference type="OMA" id="DHMRDWT"/>
<dbReference type="FunFam" id="3.90.110.10:FF:000014">
    <property type="entry name" value="Malate dehydrogenase"/>
    <property type="match status" value="1"/>
</dbReference>
<dbReference type="GeneID" id="31365944"/>
<dbReference type="GO" id="GO:0006099">
    <property type="term" value="P:tricarboxylic acid cycle"/>
    <property type="evidence" value="ECO:0007669"/>
    <property type="project" value="UniProtKB-KW"/>
</dbReference>
<comment type="similarity">
    <text evidence="2">Belongs to the LDH/MDH superfamily. MDH type 2 family.</text>
</comment>
<dbReference type="InterPro" id="IPR001557">
    <property type="entry name" value="L-lactate/malate_DH"/>
</dbReference>
<dbReference type="PIRSF" id="PIRSF000102">
    <property type="entry name" value="Lac_mal_DH"/>
    <property type="match status" value="1"/>
</dbReference>
<dbReference type="EMBL" id="ADBJ01000050">
    <property type="protein sequence ID" value="EFA75903.1"/>
    <property type="molecule type" value="Genomic_DNA"/>
</dbReference>
<feature type="binding site" evidence="10">
    <location>
        <position position="185"/>
    </location>
    <ligand>
        <name>substrate</name>
    </ligand>
</feature>
<dbReference type="AlphaFoldDB" id="D3BR71"/>
<keyword evidence="16" id="KW-1185">Reference proteome</keyword>
<dbReference type="Gene3D" id="3.40.50.720">
    <property type="entry name" value="NAD(P)-binding Rossmann-like Domain"/>
    <property type="match status" value="1"/>
</dbReference>
<evidence type="ECO:0000259" key="14">
    <source>
        <dbReference type="Pfam" id="PF02866"/>
    </source>
</evidence>
<dbReference type="SUPFAM" id="SSF51735">
    <property type="entry name" value="NAD(P)-binding Rossmann-fold domains"/>
    <property type="match status" value="1"/>
</dbReference>
<evidence type="ECO:0000256" key="10">
    <source>
        <dbReference type="PIRSR" id="PIRSR000102-2"/>
    </source>
</evidence>